<name>A0ABW3VHI8_9PSEU</name>
<comment type="caution">
    <text evidence="2">The sequence shown here is derived from an EMBL/GenBank/DDBJ whole genome shotgun (WGS) entry which is preliminary data.</text>
</comment>
<dbReference type="Proteomes" id="UP001597182">
    <property type="component" value="Unassembled WGS sequence"/>
</dbReference>
<keyword evidence="3" id="KW-1185">Reference proteome</keyword>
<dbReference type="EMBL" id="JBHTMB010000111">
    <property type="protein sequence ID" value="MFD1234133.1"/>
    <property type="molecule type" value="Genomic_DNA"/>
</dbReference>
<accession>A0ABW3VHI8</accession>
<dbReference type="Gene3D" id="1.10.10.10">
    <property type="entry name" value="Winged helix-like DNA-binding domain superfamily/Winged helix DNA-binding domain"/>
    <property type="match status" value="1"/>
</dbReference>
<dbReference type="InterPro" id="IPR036390">
    <property type="entry name" value="WH_DNA-bd_sf"/>
</dbReference>
<protein>
    <submittedName>
        <fullName evidence="2">MarR family winged helix-turn-helix transcriptional regulator</fullName>
    </submittedName>
</protein>
<evidence type="ECO:0000313" key="2">
    <source>
        <dbReference type="EMBL" id="MFD1234133.1"/>
    </source>
</evidence>
<dbReference type="SMART" id="SM00347">
    <property type="entry name" value="HTH_MARR"/>
    <property type="match status" value="1"/>
</dbReference>
<dbReference type="PANTHER" id="PTHR33164:SF94">
    <property type="entry name" value="TRANSCRIPTIONAL REGULATORY PROTEIN-RELATED"/>
    <property type="match status" value="1"/>
</dbReference>
<dbReference type="SUPFAM" id="SSF46785">
    <property type="entry name" value="Winged helix' DNA-binding domain"/>
    <property type="match status" value="1"/>
</dbReference>
<proteinExistence type="predicted"/>
<dbReference type="PRINTS" id="PR00598">
    <property type="entry name" value="HTHMARR"/>
</dbReference>
<sequence length="156" mass="16821">MHEQATEVLSDLPAVPRAQAEVVDAVLAANRLFVAVASRALAGIRQDVTMPQFRVLVLLGQAGQMTVAQLAADLEVVPSTVTRMCDRLLAKRLITRRIDRQDRRRAVLALSAAGEQLLAESTRRRAAEITRLLAAIPADEHARVAEALRTLVAAGG</sequence>
<dbReference type="InterPro" id="IPR039422">
    <property type="entry name" value="MarR/SlyA-like"/>
</dbReference>
<organism evidence="2 3">
    <name type="scientific">Pseudonocardia benzenivorans</name>
    <dbReference type="NCBI Taxonomy" id="228005"/>
    <lineage>
        <taxon>Bacteria</taxon>
        <taxon>Bacillati</taxon>
        <taxon>Actinomycetota</taxon>
        <taxon>Actinomycetes</taxon>
        <taxon>Pseudonocardiales</taxon>
        <taxon>Pseudonocardiaceae</taxon>
        <taxon>Pseudonocardia</taxon>
    </lineage>
</organism>
<dbReference type="RefSeq" id="WP_379652959.1">
    <property type="nucleotide sequence ID" value="NZ_JBHTMB010000111.1"/>
</dbReference>
<evidence type="ECO:0000259" key="1">
    <source>
        <dbReference type="PROSITE" id="PS50995"/>
    </source>
</evidence>
<gene>
    <name evidence="2" type="ORF">ACFQ34_12660</name>
</gene>
<dbReference type="Pfam" id="PF01047">
    <property type="entry name" value="MarR"/>
    <property type="match status" value="1"/>
</dbReference>
<dbReference type="PROSITE" id="PS50995">
    <property type="entry name" value="HTH_MARR_2"/>
    <property type="match status" value="1"/>
</dbReference>
<evidence type="ECO:0000313" key="3">
    <source>
        <dbReference type="Proteomes" id="UP001597182"/>
    </source>
</evidence>
<feature type="domain" description="HTH marR-type" evidence="1">
    <location>
        <begin position="19"/>
        <end position="153"/>
    </location>
</feature>
<dbReference type="InterPro" id="IPR036388">
    <property type="entry name" value="WH-like_DNA-bd_sf"/>
</dbReference>
<dbReference type="PANTHER" id="PTHR33164">
    <property type="entry name" value="TRANSCRIPTIONAL REGULATOR, MARR FAMILY"/>
    <property type="match status" value="1"/>
</dbReference>
<dbReference type="InterPro" id="IPR000835">
    <property type="entry name" value="HTH_MarR-typ"/>
</dbReference>
<reference evidence="3" key="1">
    <citation type="journal article" date="2019" name="Int. J. Syst. Evol. Microbiol.">
        <title>The Global Catalogue of Microorganisms (GCM) 10K type strain sequencing project: providing services to taxonomists for standard genome sequencing and annotation.</title>
        <authorList>
            <consortium name="The Broad Institute Genomics Platform"/>
            <consortium name="The Broad Institute Genome Sequencing Center for Infectious Disease"/>
            <person name="Wu L."/>
            <person name="Ma J."/>
        </authorList>
    </citation>
    <scope>NUCLEOTIDE SEQUENCE [LARGE SCALE GENOMIC DNA]</scope>
    <source>
        <strain evidence="3">CCUG 49018</strain>
    </source>
</reference>